<dbReference type="AlphaFoldDB" id="A0AAX6GKZ0"/>
<organism evidence="2 3">
    <name type="scientific">Iris pallida</name>
    <name type="common">Sweet iris</name>
    <dbReference type="NCBI Taxonomy" id="29817"/>
    <lineage>
        <taxon>Eukaryota</taxon>
        <taxon>Viridiplantae</taxon>
        <taxon>Streptophyta</taxon>
        <taxon>Embryophyta</taxon>
        <taxon>Tracheophyta</taxon>
        <taxon>Spermatophyta</taxon>
        <taxon>Magnoliopsida</taxon>
        <taxon>Liliopsida</taxon>
        <taxon>Asparagales</taxon>
        <taxon>Iridaceae</taxon>
        <taxon>Iridoideae</taxon>
        <taxon>Irideae</taxon>
        <taxon>Iris</taxon>
    </lineage>
</organism>
<sequence>MTTTSTVIITKAKHTRPSLVARPLLSRQPYHPQPSISTYEHHQHQSQPPAAARSPILPPRRSHQTPPPIKKKRKEERDPLPDPPPPATHRLEKSPIIQRLRPAQIQGRSVLYARSVPLCHLRRPHDELASNPAAAMANTRSVITLVSRRWICSDLPWWLPLARPESSPCAPTYHRWLFPAPSVI</sequence>
<feature type="region of interest" description="Disordered" evidence="1">
    <location>
        <begin position="18"/>
        <end position="95"/>
    </location>
</feature>
<dbReference type="Proteomes" id="UP001140949">
    <property type="component" value="Unassembled WGS sequence"/>
</dbReference>
<protein>
    <submittedName>
        <fullName evidence="2">Uncharacterized protein</fullName>
    </submittedName>
</protein>
<evidence type="ECO:0000313" key="3">
    <source>
        <dbReference type="Proteomes" id="UP001140949"/>
    </source>
</evidence>
<gene>
    <name evidence="2" type="ORF">M6B38_357960</name>
</gene>
<evidence type="ECO:0000256" key="1">
    <source>
        <dbReference type="SAM" id="MobiDB-lite"/>
    </source>
</evidence>
<proteinExistence type="predicted"/>
<name>A0AAX6GKZ0_IRIPA</name>
<dbReference type="EMBL" id="JANAVB010018600">
    <property type="protein sequence ID" value="KAJ6829429.1"/>
    <property type="molecule type" value="Genomic_DNA"/>
</dbReference>
<keyword evidence="3" id="KW-1185">Reference proteome</keyword>
<accession>A0AAX6GKZ0</accession>
<comment type="caution">
    <text evidence="2">The sequence shown here is derived from an EMBL/GenBank/DDBJ whole genome shotgun (WGS) entry which is preliminary data.</text>
</comment>
<reference evidence="2" key="2">
    <citation type="submission" date="2023-04" db="EMBL/GenBank/DDBJ databases">
        <authorList>
            <person name="Bruccoleri R.E."/>
            <person name="Oakeley E.J."/>
            <person name="Faust A.-M."/>
            <person name="Dessus-Babus S."/>
            <person name="Altorfer M."/>
            <person name="Burckhardt D."/>
            <person name="Oertli M."/>
            <person name="Naumann U."/>
            <person name="Petersen F."/>
            <person name="Wong J."/>
        </authorList>
    </citation>
    <scope>NUCLEOTIDE SEQUENCE</scope>
    <source>
        <strain evidence="2">GSM-AAB239-AS_SAM_17_03QT</strain>
        <tissue evidence="2">Leaf</tissue>
    </source>
</reference>
<evidence type="ECO:0000313" key="2">
    <source>
        <dbReference type="EMBL" id="KAJ6829429.1"/>
    </source>
</evidence>
<reference evidence="2" key="1">
    <citation type="journal article" date="2023" name="GigaByte">
        <title>Genome assembly of the bearded iris, Iris pallida Lam.</title>
        <authorList>
            <person name="Bruccoleri R.E."/>
            <person name="Oakeley E.J."/>
            <person name="Faust A.M.E."/>
            <person name="Altorfer M."/>
            <person name="Dessus-Babus S."/>
            <person name="Burckhardt D."/>
            <person name="Oertli M."/>
            <person name="Naumann U."/>
            <person name="Petersen F."/>
            <person name="Wong J."/>
        </authorList>
    </citation>
    <scope>NUCLEOTIDE SEQUENCE</scope>
    <source>
        <strain evidence="2">GSM-AAB239-AS_SAM_17_03QT</strain>
    </source>
</reference>